<dbReference type="GO" id="GO:0008270">
    <property type="term" value="F:zinc ion binding"/>
    <property type="evidence" value="ECO:0007669"/>
    <property type="project" value="UniProtKB-KW"/>
</dbReference>
<dbReference type="InterPro" id="IPR002048">
    <property type="entry name" value="EF_hand_dom"/>
</dbReference>
<sequence length="580" mass="64336">MSTKAPPPTPTTPSTSLPEGLTRTCSASRRRAGSRVSHDYDEGDTRPYQDSFFQQVTCDDGALSSDNKSELDYTSDEDLRDDPDDGLMEQPDETEKLLELLSSIAEEQAQKEGYVHRSITCNHCGVSPIRGFRFKCANCVDYDVCEACEALDVHLKTHVFVKIRIPIPPLMNARSALFPVIYPGEDFTNEVVEYDAVELQKKSHFDVVELDAFHEQFLSLSNIEEGGIDRETFEHCLGPLGVEKNLIVERIFKFFDRNSDDIIDFEELVMGLSVLCKGGLDERMKWAFKGYDLNEDGFISRDELHRMFKAYFHLSMELVRDVVKTMEEGMMESFDDEAAKPVSAAFAGPSGPYTGDVGASSSDEGEDDDADLANPSRSKRILKHAKRATEDGYDILSNFASGGGSSAGPCGIPTRPRRGSSAETSPSYAAMTQSQVPNLLISPQSSHNQPPSSSLSSHNTSTTRPIRRLNLRRSLPHLSTSSPLRMSLNPSSPQAFGLPSPTPASAIEEQWPIMEAMSQDAIEEMVDKVFEMAGKSESNRQYHQHQRLEQDDGLTYEDFAAVVELDSNLLAWFEALGSVF</sequence>
<evidence type="ECO:0000259" key="8">
    <source>
        <dbReference type="PROSITE" id="PS50135"/>
    </source>
</evidence>
<protein>
    <recommendedName>
        <fullName evidence="12">Calmodulin</fullName>
    </recommendedName>
</protein>
<feature type="region of interest" description="Disordered" evidence="7">
    <location>
        <begin position="345"/>
        <end position="379"/>
    </location>
</feature>
<evidence type="ECO:0000256" key="7">
    <source>
        <dbReference type="SAM" id="MobiDB-lite"/>
    </source>
</evidence>
<keyword evidence="1" id="KW-0479">Metal-binding</keyword>
<dbReference type="Proteomes" id="UP000318582">
    <property type="component" value="Unassembled WGS sequence"/>
</dbReference>
<dbReference type="SMART" id="SM00054">
    <property type="entry name" value="EFh"/>
    <property type="match status" value="2"/>
</dbReference>
<dbReference type="SUPFAM" id="SSF47473">
    <property type="entry name" value="EF-hand"/>
    <property type="match status" value="1"/>
</dbReference>
<comment type="caution">
    <text evidence="10">The sequence shown here is derived from an EMBL/GenBank/DDBJ whole genome shotgun (WGS) entry which is preliminary data.</text>
</comment>
<organism evidence="10 11">
    <name type="scientific">Powellomyces hirtus</name>
    <dbReference type="NCBI Taxonomy" id="109895"/>
    <lineage>
        <taxon>Eukaryota</taxon>
        <taxon>Fungi</taxon>
        <taxon>Fungi incertae sedis</taxon>
        <taxon>Chytridiomycota</taxon>
        <taxon>Chytridiomycota incertae sedis</taxon>
        <taxon>Chytridiomycetes</taxon>
        <taxon>Spizellomycetales</taxon>
        <taxon>Powellomycetaceae</taxon>
        <taxon>Powellomyces</taxon>
    </lineage>
</organism>
<dbReference type="SUPFAM" id="SSF57850">
    <property type="entry name" value="RING/U-box"/>
    <property type="match status" value="1"/>
</dbReference>
<feature type="domain" description="ZZ-type" evidence="8">
    <location>
        <begin position="116"/>
        <end position="168"/>
    </location>
</feature>
<dbReference type="STRING" id="109895.A0A507DR04"/>
<dbReference type="PRINTS" id="PR00450">
    <property type="entry name" value="RECOVERIN"/>
</dbReference>
<feature type="domain" description="EF-hand" evidence="9">
    <location>
        <begin position="279"/>
        <end position="314"/>
    </location>
</feature>
<name>A0A507DR04_9FUNG</name>
<dbReference type="Pfam" id="PF13833">
    <property type="entry name" value="EF-hand_8"/>
    <property type="match status" value="1"/>
</dbReference>
<dbReference type="PROSITE" id="PS50135">
    <property type="entry name" value="ZF_ZZ_2"/>
    <property type="match status" value="1"/>
</dbReference>
<feature type="compositionally biased region" description="Polar residues" evidence="7">
    <location>
        <begin position="421"/>
        <end position="437"/>
    </location>
</feature>
<evidence type="ECO:0000256" key="1">
    <source>
        <dbReference type="ARBA" id="ARBA00022723"/>
    </source>
</evidence>
<dbReference type="SMART" id="SM00291">
    <property type="entry name" value="ZnF_ZZ"/>
    <property type="match status" value="1"/>
</dbReference>
<keyword evidence="11" id="KW-1185">Reference proteome</keyword>
<dbReference type="PANTHER" id="PTHR23055:SF188">
    <property type="entry name" value="EF-HAND DOMAIN-CONTAINING PROTEIN"/>
    <property type="match status" value="1"/>
</dbReference>
<feature type="compositionally biased region" description="Polar residues" evidence="7">
    <location>
        <begin position="477"/>
        <end position="494"/>
    </location>
</feature>
<dbReference type="InterPro" id="IPR018247">
    <property type="entry name" value="EF_Hand_1_Ca_BS"/>
</dbReference>
<evidence type="ECO:0000259" key="9">
    <source>
        <dbReference type="PROSITE" id="PS50222"/>
    </source>
</evidence>
<evidence type="ECO:0000256" key="6">
    <source>
        <dbReference type="PROSITE-ProRule" id="PRU00228"/>
    </source>
</evidence>
<feature type="compositionally biased region" description="Basic and acidic residues" evidence="7">
    <location>
        <begin position="36"/>
        <end position="47"/>
    </location>
</feature>
<proteinExistence type="predicted"/>
<keyword evidence="5" id="KW-0106">Calcium</keyword>
<feature type="region of interest" description="Disordered" evidence="7">
    <location>
        <begin position="403"/>
        <end position="502"/>
    </location>
</feature>
<keyword evidence="2" id="KW-0677">Repeat</keyword>
<dbReference type="PANTHER" id="PTHR23055">
    <property type="entry name" value="CALCIUM BINDING PROTEINS"/>
    <property type="match status" value="1"/>
</dbReference>
<evidence type="ECO:0008006" key="12">
    <source>
        <dbReference type="Google" id="ProtNLM"/>
    </source>
</evidence>
<dbReference type="CDD" id="cd02340">
    <property type="entry name" value="ZZ_NBR1_like"/>
    <property type="match status" value="1"/>
</dbReference>
<dbReference type="InterPro" id="IPR011992">
    <property type="entry name" value="EF-hand-dom_pair"/>
</dbReference>
<dbReference type="PROSITE" id="PS00018">
    <property type="entry name" value="EF_HAND_1"/>
    <property type="match status" value="2"/>
</dbReference>
<accession>A0A507DR04</accession>
<feature type="compositionally biased region" description="Basic residues" evidence="7">
    <location>
        <begin position="465"/>
        <end position="475"/>
    </location>
</feature>
<keyword evidence="3 6" id="KW-0863">Zinc-finger</keyword>
<dbReference type="PROSITE" id="PS01357">
    <property type="entry name" value="ZF_ZZ_1"/>
    <property type="match status" value="1"/>
</dbReference>
<feature type="compositionally biased region" description="Acidic residues" evidence="7">
    <location>
        <begin position="73"/>
        <end position="89"/>
    </location>
</feature>
<dbReference type="GO" id="GO:0005509">
    <property type="term" value="F:calcium ion binding"/>
    <property type="evidence" value="ECO:0007669"/>
    <property type="project" value="InterPro"/>
</dbReference>
<feature type="compositionally biased region" description="Pro residues" evidence="7">
    <location>
        <begin position="1"/>
        <end position="11"/>
    </location>
</feature>
<dbReference type="InterPro" id="IPR043145">
    <property type="entry name" value="Znf_ZZ_sf"/>
</dbReference>
<dbReference type="Gene3D" id="1.10.238.10">
    <property type="entry name" value="EF-hand"/>
    <property type="match status" value="1"/>
</dbReference>
<evidence type="ECO:0000256" key="3">
    <source>
        <dbReference type="ARBA" id="ARBA00022771"/>
    </source>
</evidence>
<dbReference type="Gene3D" id="3.30.60.90">
    <property type="match status" value="1"/>
</dbReference>
<dbReference type="Pfam" id="PF00569">
    <property type="entry name" value="ZZ"/>
    <property type="match status" value="1"/>
</dbReference>
<dbReference type="InterPro" id="IPR028846">
    <property type="entry name" value="Recoverin"/>
</dbReference>
<feature type="compositionally biased region" description="Low complexity" evidence="7">
    <location>
        <begin position="442"/>
        <end position="463"/>
    </location>
</feature>
<dbReference type="PROSITE" id="PS50222">
    <property type="entry name" value="EF_HAND_2"/>
    <property type="match status" value="2"/>
</dbReference>
<reference evidence="10 11" key="1">
    <citation type="journal article" date="2019" name="Sci. Rep.">
        <title>Comparative genomics of chytrid fungi reveal insights into the obligate biotrophic and pathogenic lifestyle of Synchytrium endobioticum.</title>
        <authorList>
            <person name="van de Vossenberg B.T.L.H."/>
            <person name="Warris S."/>
            <person name="Nguyen H.D.T."/>
            <person name="van Gent-Pelzer M.P.E."/>
            <person name="Joly D.L."/>
            <person name="van de Geest H.C."/>
            <person name="Bonants P.J.M."/>
            <person name="Smith D.S."/>
            <person name="Levesque C.A."/>
            <person name="van der Lee T.A.J."/>
        </authorList>
    </citation>
    <scope>NUCLEOTIDE SEQUENCE [LARGE SCALE GENOMIC DNA]</scope>
    <source>
        <strain evidence="10 11">CBS 809.83</strain>
    </source>
</reference>
<gene>
    <name evidence="10" type="ORF">PhCBS80983_g06116</name>
</gene>
<feature type="region of interest" description="Disordered" evidence="7">
    <location>
        <begin position="1"/>
        <end position="89"/>
    </location>
</feature>
<dbReference type="AlphaFoldDB" id="A0A507DR04"/>
<evidence type="ECO:0000256" key="4">
    <source>
        <dbReference type="ARBA" id="ARBA00022833"/>
    </source>
</evidence>
<dbReference type="CDD" id="cd00051">
    <property type="entry name" value="EFh"/>
    <property type="match status" value="1"/>
</dbReference>
<evidence type="ECO:0000313" key="11">
    <source>
        <dbReference type="Proteomes" id="UP000318582"/>
    </source>
</evidence>
<evidence type="ECO:0000256" key="5">
    <source>
        <dbReference type="ARBA" id="ARBA00022837"/>
    </source>
</evidence>
<evidence type="ECO:0000313" key="10">
    <source>
        <dbReference type="EMBL" id="TPX53871.1"/>
    </source>
</evidence>
<keyword evidence="4" id="KW-0862">Zinc</keyword>
<feature type="domain" description="EF-hand" evidence="9">
    <location>
        <begin position="243"/>
        <end position="278"/>
    </location>
</feature>
<evidence type="ECO:0000256" key="2">
    <source>
        <dbReference type="ARBA" id="ARBA00022737"/>
    </source>
</evidence>
<dbReference type="InterPro" id="IPR000433">
    <property type="entry name" value="Znf_ZZ"/>
</dbReference>
<dbReference type="EMBL" id="QEAQ01000182">
    <property type="protein sequence ID" value="TPX53871.1"/>
    <property type="molecule type" value="Genomic_DNA"/>
</dbReference>